<keyword evidence="3 8" id="KW-0812">Transmembrane</keyword>
<reference evidence="13" key="1">
    <citation type="journal article" date="2021" name="ISME J.">
        <title>Evolutionary origin and ecological implication of a unique nif island in free-living Bradyrhizobium lineages.</title>
        <authorList>
            <person name="Tao J."/>
        </authorList>
    </citation>
    <scope>NUCLEOTIDE SEQUENCE [LARGE SCALE GENOMIC DNA]</scope>
    <source>
        <strain evidence="13">SZCCT0094</strain>
    </source>
</reference>
<dbReference type="Proteomes" id="UP001314635">
    <property type="component" value="Unassembled WGS sequence"/>
</dbReference>
<keyword evidence="12" id="KW-0560">Oxidoreductase</keyword>
<feature type="transmembrane region" description="Helical" evidence="9">
    <location>
        <begin position="6"/>
        <end position="25"/>
    </location>
</feature>
<dbReference type="Pfam" id="PF01059">
    <property type="entry name" value="Oxidored_q5_N"/>
    <property type="match status" value="1"/>
</dbReference>
<name>A0ABS5G3W5_9BRAD</name>
<dbReference type="PANTHER" id="PTHR43507">
    <property type="entry name" value="NADH-UBIQUINONE OXIDOREDUCTASE CHAIN 4"/>
    <property type="match status" value="1"/>
</dbReference>
<dbReference type="NCBIfam" id="NF004501">
    <property type="entry name" value="PRK05846.1-5"/>
    <property type="match status" value="1"/>
</dbReference>
<feature type="transmembrane region" description="Helical" evidence="9">
    <location>
        <begin position="406"/>
        <end position="429"/>
    </location>
</feature>
<evidence type="ECO:0000256" key="6">
    <source>
        <dbReference type="ARBA" id="ARBA00023027"/>
    </source>
</evidence>
<evidence type="ECO:0000313" key="13">
    <source>
        <dbReference type="Proteomes" id="UP001314635"/>
    </source>
</evidence>
<evidence type="ECO:0000256" key="3">
    <source>
        <dbReference type="ARBA" id="ARBA00022692"/>
    </source>
</evidence>
<feature type="transmembrane region" description="Helical" evidence="9">
    <location>
        <begin position="211"/>
        <end position="233"/>
    </location>
</feature>
<evidence type="ECO:0000256" key="4">
    <source>
        <dbReference type="ARBA" id="ARBA00022967"/>
    </source>
</evidence>
<dbReference type="EMBL" id="JAFCLK010000007">
    <property type="protein sequence ID" value="MBR1135979.1"/>
    <property type="molecule type" value="Genomic_DNA"/>
</dbReference>
<protein>
    <submittedName>
        <fullName evidence="12">NADH-quinone oxidoreductase subunit M</fullName>
        <ecNumber evidence="12">1.6.5.11</ecNumber>
    </submittedName>
</protein>
<sequence>MTTWPILSVVTFLPIVGALLIYLVRGDDEAARRNARWIALWTTLITFAVSVLLVLRFDPNQTDFQFVEKSNWLAAGISYHMGVDGISLPFVILTTALMPFCIVASWKSVTNRLREYMMAFLILETLMVGTFSALDLVLFYLFFEGGLIPMFLIIGVWGGPRRVYASFKFFLYTLLGSVLMLLAIMALYWNAGTTDIPTLMHTAVPRSLQTWAWLAFFASFAVKMPMWPVHTWLPDAHVEAPTAGSVILAAILLKMGGYGFLRFSLPMFPLASHDFAPLVWTLSAIAIIYTSLVALMQEDIKKLIAYSSVAHMGFVTMGIFAGTMQGVAGGVFQMISHGIVSGALFLCVGVVYDRMHTREIAAYGGLVNRMPIYALVFMVFTMANVGLPGTSGFVGEFMTLLGTFKVSIPTAFFATFGVILSAGYALWLYRKVVFGALTKPSLASIKDLTLREGVILFPLVALTILFGVYPKPILDMSAASVQQLVNNYNTAVTAVKAAALLQ</sequence>
<evidence type="ECO:0000256" key="7">
    <source>
        <dbReference type="ARBA" id="ARBA00023136"/>
    </source>
</evidence>
<proteinExistence type="inferred from homology"/>
<dbReference type="NCBIfam" id="TIGR01972">
    <property type="entry name" value="NDH_I_M"/>
    <property type="match status" value="1"/>
</dbReference>
<dbReference type="InterPro" id="IPR001750">
    <property type="entry name" value="ND/Mrp_TM"/>
</dbReference>
<feature type="domain" description="NADH:ubiquinone oxidoreductase chain 4 N-terminal" evidence="11">
    <location>
        <begin position="66"/>
        <end position="128"/>
    </location>
</feature>
<feature type="transmembrane region" description="Helical" evidence="9">
    <location>
        <begin position="37"/>
        <end position="57"/>
    </location>
</feature>
<keyword evidence="6" id="KW-0520">NAD</keyword>
<dbReference type="EC" id="1.6.5.11" evidence="12"/>
<dbReference type="GO" id="GO:0016491">
    <property type="term" value="F:oxidoreductase activity"/>
    <property type="evidence" value="ECO:0007669"/>
    <property type="project" value="UniProtKB-KW"/>
</dbReference>
<dbReference type="PANTHER" id="PTHR43507:SF1">
    <property type="entry name" value="NADH-UBIQUINONE OXIDOREDUCTASE CHAIN 4"/>
    <property type="match status" value="1"/>
</dbReference>
<keyword evidence="5 9" id="KW-1133">Transmembrane helix</keyword>
<comment type="subcellular location">
    <subcellularLocation>
        <location evidence="1">Endomembrane system</location>
        <topology evidence="1">Multi-pass membrane protein</topology>
    </subcellularLocation>
    <subcellularLocation>
        <location evidence="8">Membrane</location>
        <topology evidence="8">Multi-pass membrane protein</topology>
    </subcellularLocation>
</comment>
<evidence type="ECO:0000256" key="8">
    <source>
        <dbReference type="RuleBase" id="RU000320"/>
    </source>
</evidence>
<gene>
    <name evidence="12" type="ORF">JQ619_09375</name>
</gene>
<evidence type="ECO:0000256" key="1">
    <source>
        <dbReference type="ARBA" id="ARBA00004127"/>
    </source>
</evidence>
<comment type="caution">
    <text evidence="12">The sequence shown here is derived from an EMBL/GenBank/DDBJ whole genome shotgun (WGS) entry which is preliminary data.</text>
</comment>
<dbReference type="RefSeq" id="WP_012044576.1">
    <property type="nucleotide sequence ID" value="NZ_JABFDP010000008.1"/>
</dbReference>
<dbReference type="InterPro" id="IPR000260">
    <property type="entry name" value="NADH4_N"/>
</dbReference>
<feature type="transmembrane region" description="Helical" evidence="9">
    <location>
        <begin position="169"/>
        <end position="191"/>
    </location>
</feature>
<evidence type="ECO:0000259" key="11">
    <source>
        <dbReference type="Pfam" id="PF01059"/>
    </source>
</evidence>
<evidence type="ECO:0000259" key="10">
    <source>
        <dbReference type="Pfam" id="PF00361"/>
    </source>
</evidence>
<feature type="transmembrane region" description="Helical" evidence="9">
    <location>
        <begin position="140"/>
        <end position="157"/>
    </location>
</feature>
<comment type="similarity">
    <text evidence="2">Belongs to the complex I subunit 4 family.</text>
</comment>
<dbReference type="InterPro" id="IPR010227">
    <property type="entry name" value="NADH_Q_OxRdtase_chainM/4"/>
</dbReference>
<dbReference type="Pfam" id="PF00361">
    <property type="entry name" value="Proton_antipo_M"/>
    <property type="match status" value="1"/>
</dbReference>
<evidence type="ECO:0000256" key="9">
    <source>
        <dbReference type="SAM" id="Phobius"/>
    </source>
</evidence>
<keyword evidence="4" id="KW-1278">Translocase</keyword>
<feature type="transmembrane region" description="Helical" evidence="9">
    <location>
        <begin position="330"/>
        <end position="352"/>
    </location>
</feature>
<feature type="transmembrane region" description="Helical" evidence="9">
    <location>
        <begin position="450"/>
        <end position="469"/>
    </location>
</feature>
<dbReference type="InterPro" id="IPR003918">
    <property type="entry name" value="NADH_UbQ_OxRdtase"/>
</dbReference>
<feature type="domain" description="NADH:quinone oxidoreductase/Mrp antiporter transmembrane" evidence="10">
    <location>
        <begin position="133"/>
        <end position="420"/>
    </location>
</feature>
<feature type="transmembrane region" description="Helical" evidence="9">
    <location>
        <begin position="77"/>
        <end position="104"/>
    </location>
</feature>
<feature type="transmembrane region" description="Helical" evidence="9">
    <location>
        <begin position="116"/>
        <end position="134"/>
    </location>
</feature>
<keyword evidence="7 9" id="KW-0472">Membrane</keyword>
<feature type="transmembrane region" description="Helical" evidence="9">
    <location>
        <begin position="245"/>
        <end position="265"/>
    </location>
</feature>
<evidence type="ECO:0000256" key="5">
    <source>
        <dbReference type="ARBA" id="ARBA00022989"/>
    </source>
</evidence>
<keyword evidence="13" id="KW-1185">Reference proteome</keyword>
<organism evidence="12 13">
    <name type="scientific">Bradyrhizobium denitrificans</name>
    <dbReference type="NCBI Taxonomy" id="2734912"/>
    <lineage>
        <taxon>Bacteria</taxon>
        <taxon>Pseudomonadati</taxon>
        <taxon>Pseudomonadota</taxon>
        <taxon>Alphaproteobacteria</taxon>
        <taxon>Hyphomicrobiales</taxon>
        <taxon>Nitrobacteraceae</taxon>
        <taxon>Bradyrhizobium</taxon>
    </lineage>
</organism>
<dbReference type="PRINTS" id="PR01437">
    <property type="entry name" value="NUOXDRDTASE4"/>
</dbReference>
<feature type="transmembrane region" description="Helical" evidence="9">
    <location>
        <begin position="277"/>
        <end position="296"/>
    </location>
</feature>
<evidence type="ECO:0000256" key="2">
    <source>
        <dbReference type="ARBA" id="ARBA00009025"/>
    </source>
</evidence>
<accession>A0ABS5G3W5</accession>
<dbReference type="NCBIfam" id="NF004499">
    <property type="entry name" value="PRK05846.1-3"/>
    <property type="match status" value="1"/>
</dbReference>
<feature type="transmembrane region" description="Helical" evidence="9">
    <location>
        <begin position="372"/>
        <end position="394"/>
    </location>
</feature>
<feature type="transmembrane region" description="Helical" evidence="9">
    <location>
        <begin position="303"/>
        <end position="324"/>
    </location>
</feature>
<evidence type="ECO:0000313" key="12">
    <source>
        <dbReference type="EMBL" id="MBR1135979.1"/>
    </source>
</evidence>